<reference evidence="4" key="1">
    <citation type="journal article" date="2012" name="Science">
        <title>The Paleozoic origin of enzymatic lignin decomposition reconstructed from 31 fungal genomes.</title>
        <authorList>
            <person name="Floudas D."/>
            <person name="Binder M."/>
            <person name="Riley R."/>
            <person name="Barry K."/>
            <person name="Blanchette R.A."/>
            <person name="Henrissat B."/>
            <person name="Martinez A.T."/>
            <person name="Otillar R."/>
            <person name="Spatafora J.W."/>
            <person name="Yadav J.S."/>
            <person name="Aerts A."/>
            <person name="Benoit I."/>
            <person name="Boyd A."/>
            <person name="Carlson A."/>
            <person name="Copeland A."/>
            <person name="Coutinho P.M."/>
            <person name="de Vries R.P."/>
            <person name="Ferreira P."/>
            <person name="Findley K."/>
            <person name="Foster B."/>
            <person name="Gaskell J."/>
            <person name="Glotzer D."/>
            <person name="Gorecki P."/>
            <person name="Heitman J."/>
            <person name="Hesse C."/>
            <person name="Hori C."/>
            <person name="Igarashi K."/>
            <person name="Jurgens J.A."/>
            <person name="Kallen N."/>
            <person name="Kersten P."/>
            <person name="Kohler A."/>
            <person name="Kuees U."/>
            <person name="Kumar T.K.A."/>
            <person name="Kuo A."/>
            <person name="LaButti K."/>
            <person name="Larrondo L.F."/>
            <person name="Lindquist E."/>
            <person name="Ling A."/>
            <person name="Lombard V."/>
            <person name="Lucas S."/>
            <person name="Lundell T."/>
            <person name="Martin R."/>
            <person name="McLaughlin D.J."/>
            <person name="Morgenstern I."/>
            <person name="Morin E."/>
            <person name="Murat C."/>
            <person name="Nagy L.G."/>
            <person name="Nolan M."/>
            <person name="Ohm R.A."/>
            <person name="Patyshakuliyeva A."/>
            <person name="Rokas A."/>
            <person name="Ruiz-Duenas F.J."/>
            <person name="Sabat G."/>
            <person name="Salamov A."/>
            <person name="Samejima M."/>
            <person name="Schmutz J."/>
            <person name="Slot J.C."/>
            <person name="St John F."/>
            <person name="Stenlid J."/>
            <person name="Sun H."/>
            <person name="Sun S."/>
            <person name="Syed K."/>
            <person name="Tsang A."/>
            <person name="Wiebenga A."/>
            <person name="Young D."/>
            <person name="Pisabarro A."/>
            <person name="Eastwood D.C."/>
            <person name="Martin F."/>
            <person name="Cullen D."/>
            <person name="Grigoriev I.V."/>
            <person name="Hibbett D.S."/>
        </authorList>
    </citation>
    <scope>NUCLEOTIDE SEQUENCE [LARGE SCALE GENOMIC DNA]</scope>
    <source>
        <strain evidence="4">RWD-64-598 SS2</strain>
    </source>
</reference>
<dbReference type="KEGG" id="cput:CONPUDRAFT_166014"/>
<dbReference type="Pfam" id="PF18596">
    <property type="entry name" value="Sld7_C"/>
    <property type="match status" value="1"/>
</dbReference>
<dbReference type="InterPro" id="IPR041260">
    <property type="entry name" value="Sld7_C"/>
</dbReference>
<dbReference type="RefSeq" id="XP_007769446.1">
    <property type="nucleotide sequence ID" value="XM_007771256.1"/>
</dbReference>
<dbReference type="GeneID" id="19205451"/>
<dbReference type="OrthoDB" id="5599874at2759"/>
<dbReference type="EMBL" id="JH711579">
    <property type="protein sequence ID" value="EIW80507.1"/>
    <property type="molecule type" value="Genomic_DNA"/>
</dbReference>
<dbReference type="Proteomes" id="UP000053558">
    <property type="component" value="Unassembled WGS sequence"/>
</dbReference>
<dbReference type="OMA" id="DVCMDIH"/>
<evidence type="ECO:0000256" key="1">
    <source>
        <dbReference type="SAM" id="MobiDB-lite"/>
    </source>
</evidence>
<evidence type="ECO:0000259" key="2">
    <source>
        <dbReference type="Pfam" id="PF18596"/>
    </source>
</evidence>
<organism evidence="3 4">
    <name type="scientific">Coniophora puteana (strain RWD-64-598)</name>
    <name type="common">Brown rot fungus</name>
    <dbReference type="NCBI Taxonomy" id="741705"/>
    <lineage>
        <taxon>Eukaryota</taxon>
        <taxon>Fungi</taxon>
        <taxon>Dikarya</taxon>
        <taxon>Basidiomycota</taxon>
        <taxon>Agaricomycotina</taxon>
        <taxon>Agaricomycetes</taxon>
        <taxon>Agaricomycetidae</taxon>
        <taxon>Boletales</taxon>
        <taxon>Coniophorineae</taxon>
        <taxon>Coniophoraceae</taxon>
        <taxon>Coniophora</taxon>
    </lineage>
</organism>
<keyword evidence="4" id="KW-1185">Reference proteome</keyword>
<gene>
    <name evidence="3" type="ORF">CONPUDRAFT_166014</name>
</gene>
<dbReference type="AlphaFoldDB" id="A0A5M3MN80"/>
<feature type="compositionally biased region" description="Basic and acidic residues" evidence="1">
    <location>
        <begin position="240"/>
        <end position="253"/>
    </location>
</feature>
<accession>A0A5M3MN80</accession>
<evidence type="ECO:0000313" key="3">
    <source>
        <dbReference type="EMBL" id="EIW80507.1"/>
    </source>
</evidence>
<comment type="caution">
    <text evidence="3">The sequence shown here is derived from an EMBL/GenBank/DDBJ whole genome shotgun (WGS) entry which is preliminary data.</text>
</comment>
<sequence>MSTPAITITDATPPKSAFTTYQNHATPTSISSTYRLLYRGSISLPDSYLLLDGLTFAARLGHGKLGAPGSGSGAMDLLENPLALALESMRGRPSLRFKGTVRLTDVWMDNVGDVCMDIHHLATLSKVYFENILGLSRITPLTQRTEVGVRVALGDTDGLETTEIIIYGAVADHFSPLLPLASTSHSPPLEIRVGRVTHVPPTRTNTLRPPRPDDPTPRKPPIATRPRISASLGGGAGKHLTFDARGGKGAKAEEEDIVRRAREVMLHMPKSLPARGKAGSFKVPALPVKVKGKGKERADDFEDVQMDVFGAVETSNVTMESSSRKGKGKVGEGPHVVNTENGDASSAKVEQQNRSIIKKITVRALADIGISTNDADFKELYGYIYRGTAFALRDDMGASLLSQRAVEALVEAHAKLYVGDYDTRRNQKGKGKASAPAR</sequence>
<evidence type="ECO:0000313" key="4">
    <source>
        <dbReference type="Proteomes" id="UP000053558"/>
    </source>
</evidence>
<proteinExistence type="predicted"/>
<name>A0A5M3MN80_CONPW</name>
<protein>
    <recommendedName>
        <fullName evidence="2">Sld7 C-terminal domain-containing protein</fullName>
    </recommendedName>
</protein>
<feature type="region of interest" description="Disordered" evidence="1">
    <location>
        <begin position="200"/>
        <end position="253"/>
    </location>
</feature>
<feature type="region of interest" description="Disordered" evidence="1">
    <location>
        <begin position="317"/>
        <end position="346"/>
    </location>
</feature>
<feature type="domain" description="Sld7 C-terminal" evidence="2">
    <location>
        <begin position="350"/>
        <end position="418"/>
    </location>
</feature>